<reference evidence="1 2" key="1">
    <citation type="journal article" date="2017" name="Front. Microbiol.">
        <title>Comparative Genomic Analysis of the Class Epsilonproteobacteria and Proposed Reclassification to Epsilonbacteraeota (phyl. nov.).</title>
        <authorList>
            <person name="Waite D.W."/>
            <person name="Vanwonterghem I."/>
            <person name="Rinke C."/>
            <person name="Parks D.H."/>
            <person name="Zhang Y."/>
            <person name="Takai K."/>
            <person name="Sievert S.M."/>
            <person name="Simon J."/>
            <person name="Campbell B.J."/>
            <person name="Hanson T.E."/>
            <person name="Woyke T."/>
            <person name="Klotz M.G."/>
            <person name="Hugenholtz P."/>
        </authorList>
    </citation>
    <scope>NUCLEOTIDE SEQUENCE [LARGE SCALE GENOMIC DNA]</scope>
    <source>
        <strain evidence="1">UBA12443</strain>
    </source>
</reference>
<protein>
    <submittedName>
        <fullName evidence="1">LPS export ABC transporter periplasmic protein LptC</fullName>
    </submittedName>
</protein>
<dbReference type="RefSeq" id="WP_294893618.1">
    <property type="nucleotide sequence ID" value="NZ_DLUI01000160.1"/>
</dbReference>
<dbReference type="GO" id="GO:0015221">
    <property type="term" value="F:lipopolysaccharide transmembrane transporter activity"/>
    <property type="evidence" value="ECO:0007669"/>
    <property type="project" value="InterPro"/>
</dbReference>
<dbReference type="Proteomes" id="UP000228859">
    <property type="component" value="Unassembled WGS sequence"/>
</dbReference>
<dbReference type="Pfam" id="PF06835">
    <property type="entry name" value="LptC"/>
    <property type="match status" value="1"/>
</dbReference>
<name>A0A2D3WGQ6_9BACT</name>
<dbReference type="NCBIfam" id="TIGR04409">
    <property type="entry name" value="LptC_YrbK"/>
    <property type="match status" value="1"/>
</dbReference>
<organism evidence="1 2">
    <name type="scientific">Sulfuricurvum kujiense</name>
    <dbReference type="NCBI Taxonomy" id="148813"/>
    <lineage>
        <taxon>Bacteria</taxon>
        <taxon>Pseudomonadati</taxon>
        <taxon>Campylobacterota</taxon>
        <taxon>Epsilonproteobacteria</taxon>
        <taxon>Campylobacterales</taxon>
        <taxon>Sulfurimonadaceae</taxon>
        <taxon>Sulfuricurvum</taxon>
    </lineage>
</organism>
<dbReference type="EMBL" id="DLUI01000160">
    <property type="protein sequence ID" value="DAB37466.1"/>
    <property type="molecule type" value="Genomic_DNA"/>
</dbReference>
<accession>A0A2D3WGQ6</accession>
<evidence type="ECO:0000313" key="2">
    <source>
        <dbReference type="Proteomes" id="UP000228859"/>
    </source>
</evidence>
<proteinExistence type="predicted"/>
<dbReference type="Gene3D" id="2.60.450.10">
    <property type="entry name" value="Lipopolysaccharide (LPS) transport protein A like domain"/>
    <property type="match status" value="1"/>
</dbReference>
<sequence>MSINLFFLLIVAFLMGMYGYFSPNYTSTQESGEIPKIELSDFTLYEISHKGIDHILSGVEGKKFDEYYVITSAKFSDNTKNLFQSIRSDDAEYRNKIIQLDGNVHYVRADGLEFRSHEGSYDSQRSLVQTKGSFVITQNANRVEGTKLLYNTELDTVSANQVRGSYQLK</sequence>
<comment type="caution">
    <text evidence="1">The sequence shown here is derived from an EMBL/GenBank/DDBJ whole genome shotgun (WGS) entry which is preliminary data.</text>
</comment>
<dbReference type="InterPro" id="IPR026265">
    <property type="entry name" value="LptC"/>
</dbReference>
<dbReference type="AlphaFoldDB" id="A0A2D3WGQ6"/>
<dbReference type="InterPro" id="IPR010664">
    <property type="entry name" value="LipoPS_assembly_LptC-rel"/>
</dbReference>
<dbReference type="GO" id="GO:0005886">
    <property type="term" value="C:plasma membrane"/>
    <property type="evidence" value="ECO:0007669"/>
    <property type="project" value="InterPro"/>
</dbReference>
<evidence type="ECO:0000313" key="1">
    <source>
        <dbReference type="EMBL" id="DAB37466.1"/>
    </source>
</evidence>
<gene>
    <name evidence="1" type="primary">lptC</name>
    <name evidence="1" type="ORF">CFH83_11130</name>
</gene>